<evidence type="ECO:0008006" key="8">
    <source>
        <dbReference type="Google" id="ProtNLM"/>
    </source>
</evidence>
<keyword evidence="2" id="KW-0597">Phosphoprotein</keyword>
<protein>
    <recommendedName>
        <fullName evidence="8">Acetyl-CoA synthetase-like protein</fullName>
    </recommendedName>
</protein>
<evidence type="ECO:0000256" key="1">
    <source>
        <dbReference type="ARBA" id="ARBA00022450"/>
    </source>
</evidence>
<dbReference type="FunFam" id="3.40.225.10:FF:000009">
    <property type="entry name" value="Class II aldolase/adducin N-terminal"/>
    <property type="match status" value="1"/>
</dbReference>
<organism evidence="6 7">
    <name type="scientific">Lophiostoma macrostomum CBS 122681</name>
    <dbReference type="NCBI Taxonomy" id="1314788"/>
    <lineage>
        <taxon>Eukaryota</taxon>
        <taxon>Fungi</taxon>
        <taxon>Dikarya</taxon>
        <taxon>Ascomycota</taxon>
        <taxon>Pezizomycotina</taxon>
        <taxon>Dothideomycetes</taxon>
        <taxon>Pleosporomycetidae</taxon>
        <taxon>Pleosporales</taxon>
        <taxon>Lophiostomataceae</taxon>
        <taxon>Lophiostoma</taxon>
    </lineage>
</organism>
<proteinExistence type="inferred from homology"/>
<dbReference type="Gene3D" id="3.40.225.10">
    <property type="entry name" value="Class II aldolase/adducin N-terminal domain"/>
    <property type="match status" value="1"/>
</dbReference>
<dbReference type="PROSITE" id="PS00455">
    <property type="entry name" value="AMP_BINDING"/>
    <property type="match status" value="1"/>
</dbReference>
<dbReference type="InterPro" id="IPR042099">
    <property type="entry name" value="ANL_N_sf"/>
</dbReference>
<accession>A0A6A6SVB7</accession>
<feature type="domain" description="Polyketide synthase-like phosphopantetheine-binding" evidence="4">
    <location>
        <begin position="580"/>
        <end position="656"/>
    </location>
</feature>
<reference evidence="6" key="1">
    <citation type="journal article" date="2020" name="Stud. Mycol.">
        <title>101 Dothideomycetes genomes: a test case for predicting lifestyles and emergence of pathogens.</title>
        <authorList>
            <person name="Haridas S."/>
            <person name="Albert R."/>
            <person name="Binder M."/>
            <person name="Bloem J."/>
            <person name="Labutti K."/>
            <person name="Salamov A."/>
            <person name="Andreopoulos B."/>
            <person name="Baker S."/>
            <person name="Barry K."/>
            <person name="Bills G."/>
            <person name="Bluhm B."/>
            <person name="Cannon C."/>
            <person name="Castanera R."/>
            <person name="Culley D."/>
            <person name="Daum C."/>
            <person name="Ezra D."/>
            <person name="Gonzalez J."/>
            <person name="Henrissat B."/>
            <person name="Kuo A."/>
            <person name="Liang C."/>
            <person name="Lipzen A."/>
            <person name="Lutzoni F."/>
            <person name="Magnuson J."/>
            <person name="Mondo S."/>
            <person name="Nolan M."/>
            <person name="Ohm R."/>
            <person name="Pangilinan J."/>
            <person name="Park H.-J."/>
            <person name="Ramirez L."/>
            <person name="Alfaro M."/>
            <person name="Sun H."/>
            <person name="Tritt A."/>
            <person name="Yoshinaga Y."/>
            <person name="Zwiers L.-H."/>
            <person name="Turgeon B."/>
            <person name="Goodwin S."/>
            <person name="Spatafora J."/>
            <person name="Crous P."/>
            <person name="Grigoriev I."/>
        </authorList>
    </citation>
    <scope>NUCLEOTIDE SEQUENCE</scope>
    <source>
        <strain evidence="6">CBS 122681</strain>
    </source>
</reference>
<name>A0A6A6SVB7_9PLEO</name>
<dbReference type="GO" id="GO:0031177">
    <property type="term" value="F:phosphopantetheine binding"/>
    <property type="evidence" value="ECO:0007669"/>
    <property type="project" value="InterPro"/>
</dbReference>
<dbReference type="InterPro" id="IPR036291">
    <property type="entry name" value="NAD(P)-bd_dom_sf"/>
</dbReference>
<dbReference type="Proteomes" id="UP000799324">
    <property type="component" value="Unassembled WGS sequence"/>
</dbReference>
<dbReference type="Pfam" id="PF00596">
    <property type="entry name" value="Aldolase_II"/>
    <property type="match status" value="1"/>
</dbReference>
<dbReference type="InterPro" id="IPR009081">
    <property type="entry name" value="PP-bd_ACP"/>
</dbReference>
<keyword evidence="1" id="KW-0596">Phosphopantetheine</keyword>
<dbReference type="InterPro" id="IPR051414">
    <property type="entry name" value="Adenylate-forming_Reductase"/>
</dbReference>
<dbReference type="EMBL" id="MU004440">
    <property type="protein sequence ID" value="KAF2650921.1"/>
    <property type="molecule type" value="Genomic_DNA"/>
</dbReference>
<keyword evidence="7" id="KW-1185">Reference proteome</keyword>
<dbReference type="InterPro" id="IPR036409">
    <property type="entry name" value="Aldolase_II/adducin_N_sf"/>
</dbReference>
<evidence type="ECO:0000256" key="2">
    <source>
        <dbReference type="ARBA" id="ARBA00022553"/>
    </source>
</evidence>
<dbReference type="Gene3D" id="3.40.50.12780">
    <property type="entry name" value="N-terminal domain of ligase-like"/>
    <property type="match status" value="1"/>
</dbReference>
<dbReference type="InterPro" id="IPR036736">
    <property type="entry name" value="ACP-like_sf"/>
</dbReference>
<comment type="similarity">
    <text evidence="3">Belongs to the NRP synthetase family.</text>
</comment>
<gene>
    <name evidence="6" type="ORF">K491DRAFT_782258</name>
</gene>
<dbReference type="Pfam" id="PF00501">
    <property type="entry name" value="AMP-binding"/>
    <property type="match status" value="1"/>
</dbReference>
<dbReference type="InterPro" id="IPR001303">
    <property type="entry name" value="Aldolase_II/adducin_N"/>
</dbReference>
<dbReference type="SUPFAM" id="SSF56801">
    <property type="entry name" value="Acetyl-CoA synthetase-like"/>
    <property type="match status" value="1"/>
</dbReference>
<dbReference type="PANTHER" id="PTHR43439:SF2">
    <property type="entry name" value="ENZYME, PUTATIVE (JCVI)-RELATED"/>
    <property type="match status" value="1"/>
</dbReference>
<dbReference type="NCBIfam" id="NF004855">
    <property type="entry name" value="PRK06208.1"/>
    <property type="match status" value="1"/>
</dbReference>
<dbReference type="SUPFAM" id="SSF53639">
    <property type="entry name" value="AraD/HMP-PK domain-like"/>
    <property type="match status" value="1"/>
</dbReference>
<dbReference type="SUPFAM" id="SSF47336">
    <property type="entry name" value="ACP-like"/>
    <property type="match status" value="1"/>
</dbReference>
<dbReference type="InterPro" id="IPR013120">
    <property type="entry name" value="FAR_NAD-bd"/>
</dbReference>
<dbReference type="Pfam" id="PF00550">
    <property type="entry name" value="PP-binding"/>
    <property type="match status" value="1"/>
</dbReference>
<dbReference type="Gene3D" id="3.40.50.720">
    <property type="entry name" value="NAD(P)-binding Rossmann-like Domain"/>
    <property type="match status" value="1"/>
</dbReference>
<dbReference type="PANTHER" id="PTHR43439">
    <property type="entry name" value="PHENYLACETATE-COENZYME A LIGASE"/>
    <property type="match status" value="1"/>
</dbReference>
<evidence type="ECO:0000259" key="5">
    <source>
        <dbReference type="SMART" id="SM01007"/>
    </source>
</evidence>
<dbReference type="InterPro" id="IPR020806">
    <property type="entry name" value="PKS_PP-bd"/>
</dbReference>
<dbReference type="Pfam" id="PF07993">
    <property type="entry name" value="NAD_binding_4"/>
    <property type="match status" value="1"/>
</dbReference>
<dbReference type="Pfam" id="PF23562">
    <property type="entry name" value="AMP-binding_C_3"/>
    <property type="match status" value="1"/>
</dbReference>
<dbReference type="SMART" id="SM01007">
    <property type="entry name" value="Aldolase_II"/>
    <property type="match status" value="1"/>
</dbReference>
<feature type="domain" description="Class II aldolase/adducin N-terminal" evidence="5">
    <location>
        <begin position="1128"/>
        <end position="1310"/>
    </location>
</feature>
<sequence length="1366" mass="151204">MATTTTTEAVPAALASRTLHAEDPEGGPYGQRLCVQVADELARRTPDRIYATVTKSPSDIEQGFRDITIKQFTNAVNHAAWDIKRLFGVSTKFDVIAYIGLSDIRYAIYLYAAIKTGHQLMIPSVRNSESQHLSVFEAAGCSRVLHTPTFESIITAVRQAKPDVISHTVLELDQLLSTQCLHYEYNKTWAEARTDPIIIAHSSGSTGNPKPTTITNGVYSTYDNHRQIPRIPGRKIQGYTLLDFPGGGKFFNPFPPFHLAGLFAMSIMPIFYNCTVATGPQDKPPSGELLSNAMHKISIRAAWCPPTVIEQLLEQPGGFEQAASLDWIMYTGGPLAAHVGNQLSKVTDVCQMYGSTETGPHISLVPLPDNWAWFEWHPLLENAMEPMGDGTHEMVVYKDASLDWIRHLSQAYPHLEVWRTNDLFVQHPENPKLWRFHGRRDDVLVLSNGEKLNPVNMEGAIVGHPLIRGALVVGTGRFQTTLLVEPRPDLKISSEQLIEEIWPTVEHANTLGPAHGRIFRSKVLVATPDKPFVRAGKGTVIRGQTTRLYEAEIDAMYTNAESQISKQESLPAVHDHESIAKRVRECLEGIISDHFADDDDLFVLGMDSLQTMEVRKSVNRAFASNLSARGLDALPASIIYANPSIEKLATRLHCVFNDIEPTDERVLPDRTTTMERLVQKYTAGLEIHKGRQFTGVRSEKLCVAITGSTGSLGQHLLATLLEDPSVSHIYCLNRAGDARSRHLKNFQDGSKNADIDAKVTFMRTAFGEDRLGLLDNDYESLLRNVDVVIHNAWKVDFNHELASFEDVHIRGVRNLLELTLASERQAHIFLVSSLSSVGNWTAVYGNVRVPEIALTDYNVAMKLGYGESKHVAEQILHTAASEAGANATILRVGQLAGPLSDSGGVWNRAEWFPTLLETSKALGMLPDSMNTIDWIPVDAMAAIISDLVHHGRQKQESAVYNLANPEAAKWEDLVPVIQASWGFENTKVVTWNEWLNHLDEKASEDAEIVERFPALKILEFYRGLAGEAQVRAMDRIKYEVARAGIHSKTMAELEPVNKDAINTWLAQWGYETAVPTEPLPQVNRQDLQATDPTTGGKANQGNSEVQLQMIPTPPTFTSQDAERTYLKGRLALAFRIFGKLGFDEGVAGHITLRDPILRDHFWVNPLGRAFSQMRSSDLILVNSKAEVVDGGPNRLLNRAAYMIHHAVHVARPDVNCAAHSHSLYGRSFCTLGRPIDMLTQDACAFYNHLGVHRQFKGVVLVEEEGRNIAAALGNNKACLLQNHGILSVGQSVEAAVFWFVSLDKCCHAQLLAEAAGAGSGRGMPIQIEDKDAEFTFKSVGTPNVGWFSAQPMFDIMEEEVGNAHLE</sequence>
<evidence type="ECO:0000313" key="7">
    <source>
        <dbReference type="Proteomes" id="UP000799324"/>
    </source>
</evidence>
<dbReference type="OrthoDB" id="429813at2759"/>
<dbReference type="SMART" id="SM00823">
    <property type="entry name" value="PKS_PP"/>
    <property type="match status" value="1"/>
</dbReference>
<dbReference type="Gene3D" id="1.10.1200.10">
    <property type="entry name" value="ACP-like"/>
    <property type="match status" value="1"/>
</dbReference>
<evidence type="ECO:0000259" key="4">
    <source>
        <dbReference type="SMART" id="SM00823"/>
    </source>
</evidence>
<evidence type="ECO:0000256" key="3">
    <source>
        <dbReference type="ARBA" id="ARBA00029454"/>
    </source>
</evidence>
<dbReference type="InterPro" id="IPR000873">
    <property type="entry name" value="AMP-dep_synth/lig_dom"/>
</dbReference>
<dbReference type="InterPro" id="IPR020845">
    <property type="entry name" value="AMP-binding_CS"/>
</dbReference>
<evidence type="ECO:0000313" key="6">
    <source>
        <dbReference type="EMBL" id="KAF2650921.1"/>
    </source>
</evidence>
<dbReference type="SUPFAM" id="SSF51735">
    <property type="entry name" value="NAD(P)-binding Rossmann-fold domains"/>
    <property type="match status" value="1"/>
</dbReference>